<dbReference type="EMBL" id="JANTOO010000021">
    <property type="protein sequence ID" value="MCS1398741.1"/>
    <property type="molecule type" value="Genomic_DNA"/>
</dbReference>
<organism evidence="1 2">
    <name type="scientific">Lysinibacillus pinottii</name>
    <dbReference type="NCBI Taxonomy" id="2973932"/>
    <lineage>
        <taxon>Bacteria</taxon>
        <taxon>Bacillati</taxon>
        <taxon>Bacillota</taxon>
        <taxon>Bacilli</taxon>
        <taxon>Bacillales</taxon>
        <taxon>Bacillaceae</taxon>
        <taxon>Lysinibacillus</taxon>
    </lineage>
</organism>
<name>A0ABT2DXK7_9BACI</name>
<comment type="caution">
    <text evidence="1">The sequence shown here is derived from an EMBL/GenBank/DDBJ whole genome shotgun (WGS) entry which is preliminary data.</text>
</comment>
<reference evidence="1 2" key="1">
    <citation type="submission" date="2022-08" db="EMBL/GenBank/DDBJ databases">
        <title>Lysinibacillus sequencing.</title>
        <authorList>
            <person name="Dunlap C."/>
        </authorList>
    </citation>
    <scope>NUCLEOTIDE SEQUENCE [LARGE SCALE GENOMIC DNA]</scope>
    <source>
        <strain evidence="1 2">PB211</strain>
    </source>
</reference>
<evidence type="ECO:0000313" key="1">
    <source>
        <dbReference type="EMBL" id="MCS1398741.1"/>
    </source>
</evidence>
<accession>A0ABT2DXK7</accession>
<proteinExistence type="predicted"/>
<dbReference type="Proteomes" id="UP001525021">
    <property type="component" value="Unassembled WGS sequence"/>
</dbReference>
<keyword evidence="2" id="KW-1185">Reference proteome</keyword>
<sequence>MEYSYERFLKGIKSFIRESILMADIGYETIQLYKEEVDERYFTAEEYELLPDVCLVTAINYFNDTGDEYLMMDVYDELNQRHLKTIWVSNGEVRDIDI</sequence>
<protein>
    <submittedName>
        <fullName evidence="1">Uncharacterized protein</fullName>
    </submittedName>
</protein>
<evidence type="ECO:0000313" key="2">
    <source>
        <dbReference type="Proteomes" id="UP001525021"/>
    </source>
</evidence>
<dbReference type="RefSeq" id="WP_036162484.1">
    <property type="nucleotide sequence ID" value="NZ_JANTOO010000021.1"/>
</dbReference>
<gene>
    <name evidence="1" type="ORF">NXZ79_22240</name>
</gene>